<accession>A0A1Y5MF40</accession>
<dbReference type="EMBL" id="NDYN01000010">
    <property type="protein sequence ID" value="OUT06857.1"/>
    <property type="molecule type" value="Genomic_DNA"/>
</dbReference>
<evidence type="ECO:0000313" key="2">
    <source>
        <dbReference type="EMBL" id="OUT06857.1"/>
    </source>
</evidence>
<proteinExistence type="predicted"/>
<feature type="transmembrane region" description="Helical" evidence="1">
    <location>
        <begin position="6"/>
        <end position="27"/>
    </location>
</feature>
<dbReference type="AlphaFoldDB" id="A0A1Y5MF40"/>
<gene>
    <name evidence="3" type="ORF">B9N65_01160</name>
    <name evidence="2" type="ORF">B9N65_09765</name>
</gene>
<dbReference type="SUPFAM" id="SSF53955">
    <property type="entry name" value="Lysozyme-like"/>
    <property type="match status" value="1"/>
</dbReference>
<evidence type="ECO:0000313" key="3">
    <source>
        <dbReference type="EMBL" id="OUT08979.1"/>
    </source>
</evidence>
<dbReference type="InterPro" id="IPR023346">
    <property type="entry name" value="Lysozyme-like_dom_sf"/>
</dbReference>
<evidence type="ECO:0000313" key="4">
    <source>
        <dbReference type="Proteomes" id="UP000196317"/>
    </source>
</evidence>
<evidence type="ECO:0000256" key="1">
    <source>
        <dbReference type="SAM" id="Phobius"/>
    </source>
</evidence>
<evidence type="ECO:0008006" key="5">
    <source>
        <dbReference type="Google" id="ProtNLM"/>
    </source>
</evidence>
<protein>
    <recommendedName>
        <fullName evidence="5">Transglycosylase SLT domain-containing protein</fullName>
    </recommendedName>
</protein>
<dbReference type="RefSeq" id="WP_087582476.1">
    <property type="nucleotide sequence ID" value="NZ_NDYN01000001.1"/>
</dbReference>
<dbReference type="Gene3D" id="1.10.530.10">
    <property type="match status" value="1"/>
</dbReference>
<name>A0A1Y5MF40_9BACT</name>
<dbReference type="Proteomes" id="UP000196317">
    <property type="component" value="Unassembled WGS sequence"/>
</dbReference>
<dbReference type="EMBL" id="NDYN01000001">
    <property type="protein sequence ID" value="OUT08979.1"/>
    <property type="molecule type" value="Genomic_DNA"/>
</dbReference>
<reference evidence="2 4" key="1">
    <citation type="submission" date="2017-04" db="EMBL/GenBank/DDBJ databases">
        <title>Complete genome of Campylobacter concisus ATCC 33237T and draft genomes for an additional eight well characterized C. concisus strains.</title>
        <authorList>
            <person name="Cornelius A.J."/>
            <person name="Miller W.G."/>
            <person name="Lastovica A.J."/>
            <person name="On S.L."/>
            <person name="French N.P."/>
            <person name="Vandenberg O."/>
            <person name="Biggs P.J."/>
        </authorList>
    </citation>
    <scope>NUCLEOTIDE SEQUENCE [LARGE SCALE GENOMIC DNA]</scope>
    <source>
        <strain evidence="2 4">CCUG 19995</strain>
    </source>
</reference>
<keyword evidence="1" id="KW-0472">Membrane</keyword>
<keyword evidence="1" id="KW-0812">Transmembrane</keyword>
<organism evidence="2 4">
    <name type="scientific">Campylobacter concisus</name>
    <dbReference type="NCBI Taxonomy" id="199"/>
    <lineage>
        <taxon>Bacteria</taxon>
        <taxon>Pseudomonadati</taxon>
        <taxon>Campylobacterota</taxon>
        <taxon>Epsilonproteobacteria</taxon>
        <taxon>Campylobacterales</taxon>
        <taxon>Campylobacteraceae</taxon>
        <taxon>Campylobacter</taxon>
    </lineage>
</organism>
<keyword evidence="1" id="KW-1133">Transmembrane helix</keyword>
<sequence length="195" mass="22302">MLKRFVEGIGLPITLFVITFVLCIIVLRMDYNQRVEIEENKDARLVESEKALADSLGLVEHSIALETSRMNEINTIYAKMRNKDIDLAELTYRAAREYDIDAGLLTALINSESEYSTKTKHSNPTVSGLGGINAKYWKIPNKTYEEQIYATAFILSYYLTKYNGDYMKALTAYKGISDSGRVRARQVLKEYEEQQ</sequence>
<comment type="caution">
    <text evidence="2">The sequence shown here is derived from an EMBL/GenBank/DDBJ whole genome shotgun (WGS) entry which is preliminary data.</text>
</comment>